<comment type="caution">
    <text evidence="2">The sequence shown here is derived from an EMBL/GenBank/DDBJ whole genome shotgun (WGS) entry which is preliminary data.</text>
</comment>
<protein>
    <submittedName>
        <fullName evidence="2">RNA-binding protein</fullName>
    </submittedName>
</protein>
<dbReference type="OrthoDB" id="9798855at2"/>
<dbReference type="AlphaFoldDB" id="A0A0D8P748"/>
<proteinExistence type="predicted"/>
<dbReference type="GeneID" id="93547440"/>
<dbReference type="RefSeq" id="WP_045035563.1">
    <property type="nucleotide sequence ID" value="NZ_JZSR01000002.1"/>
</dbReference>
<dbReference type="Proteomes" id="UP000241190">
    <property type="component" value="Unassembled WGS sequence"/>
</dbReference>
<dbReference type="PROSITE" id="PS50102">
    <property type="entry name" value="RRM"/>
    <property type="match status" value="1"/>
</dbReference>
<dbReference type="InterPro" id="IPR035979">
    <property type="entry name" value="RBD_domain_sf"/>
</dbReference>
<dbReference type="InterPro" id="IPR050441">
    <property type="entry name" value="RBM"/>
</dbReference>
<dbReference type="Pfam" id="PF00076">
    <property type="entry name" value="RRM_1"/>
    <property type="match status" value="1"/>
</dbReference>
<feature type="domain" description="RRM" evidence="1">
    <location>
        <begin position="1"/>
        <end position="78"/>
    </location>
</feature>
<gene>
    <name evidence="2" type="ORF">C9I88_11395</name>
    <name evidence="3" type="ORF">C9J52_01665</name>
</gene>
<dbReference type="InterPro" id="IPR000504">
    <property type="entry name" value="RRM_dom"/>
</dbReference>
<dbReference type="PANTHER" id="PTHR48034">
    <property type="entry name" value="TRANSFORMER-2 SEX-DETERMINING PROTEIN-RELATED"/>
    <property type="match status" value="1"/>
</dbReference>
<dbReference type="Proteomes" id="UP000241954">
    <property type="component" value="Unassembled WGS sequence"/>
</dbReference>
<evidence type="ECO:0000313" key="3">
    <source>
        <dbReference type="EMBL" id="PSW99517.1"/>
    </source>
</evidence>
<evidence type="ECO:0000313" key="2">
    <source>
        <dbReference type="EMBL" id="PSV96544.1"/>
    </source>
</evidence>
<reference evidence="2 5" key="1">
    <citation type="submission" date="2018-01" db="EMBL/GenBank/DDBJ databases">
        <title>Whole genome sequencing of Histamine producing bacteria.</title>
        <authorList>
            <person name="Butler K."/>
        </authorList>
    </citation>
    <scope>NUCLEOTIDE SEQUENCE [LARGE SCALE GENOMIC DNA]</scope>
    <source>
        <strain evidence="3 4">ATCC 51761</strain>
        <strain evidence="2 5">NCIMB 13481</strain>
    </source>
</reference>
<organism evidence="2 5">
    <name type="scientific">Photobacterium iliopiscarium</name>
    <dbReference type="NCBI Taxonomy" id="56192"/>
    <lineage>
        <taxon>Bacteria</taxon>
        <taxon>Pseudomonadati</taxon>
        <taxon>Pseudomonadota</taxon>
        <taxon>Gammaproteobacteria</taxon>
        <taxon>Vibrionales</taxon>
        <taxon>Vibrionaceae</taxon>
        <taxon>Photobacterium</taxon>
    </lineage>
</organism>
<dbReference type="InterPro" id="IPR012677">
    <property type="entry name" value="Nucleotide-bd_a/b_plait_sf"/>
</dbReference>
<dbReference type="GO" id="GO:0003723">
    <property type="term" value="F:RNA binding"/>
    <property type="evidence" value="ECO:0007669"/>
    <property type="project" value="InterPro"/>
</dbReference>
<name>A0A0D8P748_9GAMM</name>
<dbReference type="CDD" id="cd00590">
    <property type="entry name" value="RRM_SF"/>
    <property type="match status" value="1"/>
</dbReference>
<dbReference type="Gene3D" id="3.30.70.330">
    <property type="match status" value="1"/>
</dbReference>
<evidence type="ECO:0000313" key="5">
    <source>
        <dbReference type="Proteomes" id="UP000241954"/>
    </source>
</evidence>
<evidence type="ECO:0000259" key="1">
    <source>
        <dbReference type="PROSITE" id="PS50102"/>
    </source>
</evidence>
<keyword evidence="4" id="KW-1185">Reference proteome</keyword>
<evidence type="ECO:0000313" key="4">
    <source>
        <dbReference type="Proteomes" id="UP000241190"/>
    </source>
</evidence>
<accession>A0A0D8P748</accession>
<dbReference type="EMBL" id="PYLW01000011">
    <property type="protein sequence ID" value="PSV96544.1"/>
    <property type="molecule type" value="Genomic_DNA"/>
</dbReference>
<dbReference type="EMBL" id="PYOP01000002">
    <property type="protein sequence ID" value="PSW99517.1"/>
    <property type="molecule type" value="Genomic_DNA"/>
</dbReference>
<dbReference type="SUPFAM" id="SSF54928">
    <property type="entry name" value="RNA-binding domain, RBD"/>
    <property type="match status" value="1"/>
</dbReference>
<dbReference type="SMART" id="SM00360">
    <property type="entry name" value="RRM"/>
    <property type="match status" value="1"/>
</dbReference>
<sequence>MKLLIRNLSRSTTEVQIHKMFEEFGKISACNLVLDEKTGKSKGFAFVEMADDEQATRAMKALHEMLVDKSRIRVKTAE</sequence>
<dbReference type="STRING" id="56192.UB38_02155"/>